<dbReference type="InParanoid" id="A0A2G5F0E1"/>
<proteinExistence type="predicted"/>
<protein>
    <submittedName>
        <fullName evidence="1">Uncharacterized protein</fullName>
    </submittedName>
</protein>
<organism evidence="1 2">
    <name type="scientific">Aquilegia coerulea</name>
    <name type="common">Rocky mountain columbine</name>
    <dbReference type="NCBI Taxonomy" id="218851"/>
    <lineage>
        <taxon>Eukaryota</taxon>
        <taxon>Viridiplantae</taxon>
        <taxon>Streptophyta</taxon>
        <taxon>Embryophyta</taxon>
        <taxon>Tracheophyta</taxon>
        <taxon>Spermatophyta</taxon>
        <taxon>Magnoliopsida</taxon>
        <taxon>Ranunculales</taxon>
        <taxon>Ranunculaceae</taxon>
        <taxon>Thalictroideae</taxon>
        <taxon>Aquilegia</taxon>
    </lineage>
</organism>
<gene>
    <name evidence="1" type="ORF">AQUCO_00300766v1</name>
</gene>
<evidence type="ECO:0000313" key="1">
    <source>
        <dbReference type="EMBL" id="PIA61485.1"/>
    </source>
</evidence>
<sequence>MYGMLPCFSQMVSRIPLKKIFKRVTIFPSDSTKPDVKLSTHSPGITKESNINVIVFEPGVCLSDLWTEDSPPAIPVALHSFVTAGQLATLLAAVVLSLSSTNLGAVGAISSGIADVVVSDPSMNLLGMVGHLQVFVFTDWSQPIEYSETTNGLRWLIPRQKLPLVIQFVSTIRLLELIRRCVLSKVVA</sequence>
<dbReference type="AlphaFoldDB" id="A0A2G5F0E1"/>
<evidence type="ECO:0000313" key="2">
    <source>
        <dbReference type="Proteomes" id="UP000230069"/>
    </source>
</evidence>
<dbReference type="STRING" id="218851.A0A2G5F0E1"/>
<dbReference type="EMBL" id="KZ305020">
    <property type="protein sequence ID" value="PIA61485.1"/>
    <property type="molecule type" value="Genomic_DNA"/>
</dbReference>
<dbReference type="PANTHER" id="PTHR34677">
    <property type="match status" value="1"/>
</dbReference>
<dbReference type="OrthoDB" id="1936312at2759"/>
<accession>A0A2G5F0E1</accession>
<name>A0A2G5F0E1_AQUCA</name>
<dbReference type="PANTHER" id="PTHR34677:SF3">
    <property type="entry name" value="BACTERIAL IG-LIKE DOMAIN-CONTAINING PROTEIN"/>
    <property type="match status" value="1"/>
</dbReference>
<dbReference type="Proteomes" id="UP000230069">
    <property type="component" value="Unassembled WGS sequence"/>
</dbReference>
<reference evidence="1 2" key="1">
    <citation type="submission" date="2017-09" db="EMBL/GenBank/DDBJ databases">
        <title>WGS assembly of Aquilegia coerulea Goldsmith.</title>
        <authorList>
            <person name="Hodges S."/>
            <person name="Kramer E."/>
            <person name="Nordborg M."/>
            <person name="Tomkins J."/>
            <person name="Borevitz J."/>
            <person name="Derieg N."/>
            <person name="Yan J."/>
            <person name="Mihaltcheva S."/>
            <person name="Hayes R.D."/>
            <person name="Rokhsar D."/>
        </authorList>
    </citation>
    <scope>NUCLEOTIDE SEQUENCE [LARGE SCALE GENOMIC DNA]</scope>
    <source>
        <strain evidence="2">cv. Goldsmith</strain>
    </source>
</reference>
<keyword evidence="2" id="KW-1185">Reference proteome</keyword>